<reference evidence="1 2" key="1">
    <citation type="journal article" date="2015" name="Science">
        <title>Genetic determinants of in vivo fitness and diet responsiveness in multiple human gut Bacteroides.</title>
        <authorList>
            <person name="Wu M."/>
            <person name="McNulty N.P."/>
            <person name="Rodionov D.A."/>
            <person name="Khoroshkin M.S."/>
            <person name="Griffin N.W."/>
            <person name="Cheng J."/>
            <person name="Latreille P."/>
            <person name="Kerstetter R.A."/>
            <person name="Terrapon N."/>
            <person name="Henrissat B."/>
            <person name="Osterman A.L."/>
            <person name="Gordon J.I."/>
        </authorList>
    </citation>
    <scope>NUCLEOTIDE SEQUENCE [LARGE SCALE GENOMIC DNA]</scope>
    <source>
        <strain evidence="1 2">WH2</strain>
    </source>
</reference>
<protein>
    <submittedName>
        <fullName evidence="1">Uncharacterized protein</fullName>
    </submittedName>
</protein>
<proteinExistence type="predicted"/>
<accession>A0A0P0GBB5</accession>
<name>A0A0P0GBB5_9BACE</name>
<dbReference type="PATRIC" id="fig|246787.4.peg.810"/>
<dbReference type="Proteomes" id="UP000061809">
    <property type="component" value="Chromosome"/>
</dbReference>
<dbReference type="RefSeq" id="WP_025726595.1">
    <property type="nucleotide sequence ID" value="NZ_CP012801.1"/>
</dbReference>
<dbReference type="EMBL" id="CP012801">
    <property type="protein sequence ID" value="ALJ58048.1"/>
    <property type="molecule type" value="Genomic_DNA"/>
</dbReference>
<evidence type="ECO:0000313" key="1">
    <source>
        <dbReference type="EMBL" id="ALJ58048.1"/>
    </source>
</evidence>
<dbReference type="AlphaFoldDB" id="A0A0P0GBB5"/>
<sequence length="157" mass="17351">MEFKGDITGLNELEKRIEQYYIDRLIQAGEAAVQKAVVDGNYQNITGDLRSSIGYVIAYNGKIIKEGGFYKIQGRGNNMQKVEFTTKDGKQVSFWAKGKFGDGSHGSKEGLEFARSKVSSSGYSFVLVAGMEYANHVSSKGFNVLDSGVLMLWKLIK</sequence>
<gene>
    <name evidence="1" type="ORF">BcellWH2_00785</name>
</gene>
<dbReference type="KEGG" id="bcel:BcellWH2_00785"/>
<organism evidence="1 2">
    <name type="scientific">Bacteroides cellulosilyticus</name>
    <dbReference type="NCBI Taxonomy" id="246787"/>
    <lineage>
        <taxon>Bacteria</taxon>
        <taxon>Pseudomonadati</taxon>
        <taxon>Bacteroidota</taxon>
        <taxon>Bacteroidia</taxon>
        <taxon>Bacteroidales</taxon>
        <taxon>Bacteroidaceae</taxon>
        <taxon>Bacteroides</taxon>
    </lineage>
</organism>
<evidence type="ECO:0000313" key="2">
    <source>
        <dbReference type="Proteomes" id="UP000061809"/>
    </source>
</evidence>